<proteinExistence type="predicted"/>
<dbReference type="OrthoDB" id="7305033at2"/>
<keyword evidence="2" id="KW-1185">Reference proteome</keyword>
<evidence type="ECO:0000313" key="2">
    <source>
        <dbReference type="Proteomes" id="UP000249605"/>
    </source>
</evidence>
<dbReference type="Proteomes" id="UP000249605">
    <property type="component" value="Plasmid unnamed3"/>
</dbReference>
<evidence type="ECO:0000313" key="1">
    <source>
        <dbReference type="EMBL" id="AWU97241.1"/>
    </source>
</evidence>
<protein>
    <submittedName>
        <fullName evidence="1">Uncharacterized protein</fullName>
    </submittedName>
</protein>
<sequence length="122" mass="13475">MFTAASFRVGDRVTIRSGQSIPQSTATVERYTEGGRCMVLSDGSEWRADGRRQWGFRGGYYKGPVVEPFEPGDDDFIARRRAIGAIRKFGDGLTMDSPLSTEALQRILEVVDREKAAVKGQG</sequence>
<dbReference type="RefSeq" id="WP_111069966.1">
    <property type="nucleotide sequence ID" value="NZ_CP029833.1"/>
</dbReference>
<name>A0A2U9SE00_9PROT</name>
<reference evidence="1 2" key="1">
    <citation type="submission" date="2018-06" db="EMBL/GenBank/DDBJ databases">
        <title>Complete genome sequencing of Azospirillum sp. M2T2B2.</title>
        <authorList>
            <person name="Heo J."/>
            <person name="Kim S.-J."/>
            <person name="Kwon S.-W."/>
            <person name="Anandham R."/>
        </authorList>
    </citation>
    <scope>NUCLEOTIDE SEQUENCE [LARGE SCALE GENOMIC DNA]</scope>
    <source>
        <strain evidence="1 2">M2T2B2</strain>
        <plasmid evidence="1 2">unnamed3</plasmid>
    </source>
</reference>
<keyword evidence="1" id="KW-0614">Plasmid</keyword>
<organism evidence="1 2">
    <name type="scientific">Azospirillum ramasamyi</name>
    <dbReference type="NCBI Taxonomy" id="682998"/>
    <lineage>
        <taxon>Bacteria</taxon>
        <taxon>Pseudomonadati</taxon>
        <taxon>Pseudomonadota</taxon>
        <taxon>Alphaproteobacteria</taxon>
        <taxon>Rhodospirillales</taxon>
        <taxon>Azospirillaceae</taxon>
        <taxon>Azospirillum</taxon>
    </lineage>
</organism>
<geneLocation type="plasmid" evidence="1 2">
    <name>unnamed3</name>
</geneLocation>
<accession>A0A2U9SE00</accession>
<gene>
    <name evidence="1" type="ORF">DM194_23420</name>
</gene>
<dbReference type="AlphaFoldDB" id="A0A2U9SE00"/>
<dbReference type="KEGG" id="azm:DM194_23420"/>
<dbReference type="EMBL" id="CP029833">
    <property type="protein sequence ID" value="AWU97241.1"/>
    <property type="molecule type" value="Genomic_DNA"/>
</dbReference>